<dbReference type="Pfam" id="PF07785">
    <property type="entry name" value="DUF1623"/>
    <property type="match status" value="1"/>
</dbReference>
<keyword evidence="1" id="KW-0175">Coiled coil</keyword>
<protein>
    <submittedName>
        <fullName evidence="2">Bro-a protein</fullName>
    </submittedName>
</protein>
<evidence type="ECO:0000256" key="1">
    <source>
        <dbReference type="SAM" id="Coils"/>
    </source>
</evidence>
<proteinExistence type="predicted"/>
<accession>A0A7G9U8D5</accession>
<feature type="coiled-coil region" evidence="1">
    <location>
        <begin position="14"/>
        <end position="62"/>
    </location>
</feature>
<dbReference type="EMBL" id="MN750524">
    <property type="protein sequence ID" value="QNN89366.1"/>
    <property type="molecule type" value="Genomic_DNA"/>
</dbReference>
<reference evidence="2" key="1">
    <citation type="submission" date="2019-11" db="EMBL/GenBank/DDBJ databases">
        <title>Studies on the baculoviruses infecting the caterpillars, Spilarctia obliqua Walker (Erebidae) and Pieris brassicae Linn. (Pieridae) (Insecta: Lepidoptera).</title>
        <authorList>
            <person name="Paul S."/>
            <person name="Arumugaperumal A."/>
            <person name="Sathiya Balasingh Thangapandi E.J.J."/>
            <person name="Sarjubala Devi H."/>
            <person name="Johnson T."/>
            <person name="Maisnam S."/>
            <person name="Krishnavel S."/>
            <person name="Soman Syamala S."/>
            <person name="Ramamoorthy S."/>
            <person name="Karthikeyan R."/>
            <person name="Subburaman C."/>
            <person name="Jeyaprakash R."/>
            <person name="Azhaguchamy M."/>
            <person name="Ramaiyer V."/>
            <person name="Sivasubramaniam S."/>
        </authorList>
    </citation>
    <scope>NUCLEOTIDE SEQUENCE</scope>
    <source>
        <strain evidence="2">Manipur</strain>
    </source>
</reference>
<evidence type="ECO:0000313" key="2">
    <source>
        <dbReference type="EMBL" id="QNN89366.1"/>
    </source>
</evidence>
<dbReference type="InterPro" id="IPR012428">
    <property type="entry name" value="AcMNPV_Orf117"/>
</dbReference>
<name>A0A7G9U8D5_9ABAC</name>
<sequence length="282" mass="32530">MSCAPEPTPIEKLLASIENQLKIKDEQLRKNNELLEKYVDMLEHKDRRIQELYGNLMELAERAVQYPAKNHQTPMLCVARELNCLRAITGQKVHVMKMKRDLNAAAEVIIDSIRPNPQVDLNNLVNYVETEFGEKVRLRNKRNLVFETEDDAIKVAAMFKSLLGKNTSRNKRAYITRGRSFPAVVMPLTANVLYVSSKLDFVFNLEKCFVVEQLQCYNRDSLALVVTSDSVNCPSELVHTKDAFERAHLELLERAEFSVQIVDCLRLKIRHIVNQYNETYSD</sequence>
<organism evidence="2">
    <name type="scientific">Spilarctia obliqua nucleopolyhedrovirus</name>
    <dbReference type="NCBI Taxonomy" id="1638618"/>
    <lineage>
        <taxon>Viruses</taxon>
        <taxon>Viruses incertae sedis</taxon>
        <taxon>Naldaviricetes</taxon>
        <taxon>Lefavirales</taxon>
        <taxon>Baculoviridae</taxon>
        <taxon>Alphabaculovirus</taxon>
    </lineage>
</organism>